<dbReference type="InterPro" id="IPR049730">
    <property type="entry name" value="SNF2/RAD54-like_C"/>
</dbReference>
<dbReference type="GO" id="GO:0008270">
    <property type="term" value="F:zinc ion binding"/>
    <property type="evidence" value="ECO:0007669"/>
    <property type="project" value="UniProtKB-KW"/>
</dbReference>
<evidence type="ECO:0000259" key="12">
    <source>
        <dbReference type="PROSITE" id="PS50089"/>
    </source>
</evidence>
<dbReference type="PANTHER" id="PTHR45626">
    <property type="entry name" value="TRANSCRIPTION TERMINATION FACTOR 2-RELATED"/>
    <property type="match status" value="1"/>
</dbReference>
<dbReference type="Gene3D" id="3.40.50.300">
    <property type="entry name" value="P-loop containing nucleotide triphosphate hydrolases"/>
    <property type="match status" value="1"/>
</dbReference>
<dbReference type="InterPro" id="IPR050628">
    <property type="entry name" value="SNF2_RAD54_helicase_TF"/>
</dbReference>
<gene>
    <name evidence="14" type="ORF">M427DRAFT_147307</name>
</gene>
<dbReference type="Pfam" id="PF13639">
    <property type="entry name" value="zf-RING_2"/>
    <property type="match status" value="1"/>
</dbReference>
<feature type="region of interest" description="Disordered" evidence="11">
    <location>
        <begin position="1"/>
        <end position="90"/>
    </location>
</feature>
<dbReference type="SMART" id="SM00487">
    <property type="entry name" value="DEXDc"/>
    <property type="match status" value="1"/>
</dbReference>
<dbReference type="InterPro" id="IPR001650">
    <property type="entry name" value="Helicase_C-like"/>
</dbReference>
<name>A0A139A690_GONPJ</name>
<evidence type="ECO:0000256" key="6">
    <source>
        <dbReference type="ARBA" id="ARBA00022806"/>
    </source>
</evidence>
<dbReference type="CDD" id="cd18793">
    <property type="entry name" value="SF2_C_SNF"/>
    <property type="match status" value="1"/>
</dbReference>
<dbReference type="Gene3D" id="3.30.40.10">
    <property type="entry name" value="Zinc/RING finger domain, C3HC4 (zinc finger)"/>
    <property type="match status" value="1"/>
</dbReference>
<feature type="domain" description="RING-type" evidence="12">
    <location>
        <begin position="844"/>
        <end position="884"/>
    </location>
</feature>
<evidence type="ECO:0000256" key="10">
    <source>
        <dbReference type="SAM" id="Coils"/>
    </source>
</evidence>
<evidence type="ECO:0000259" key="13">
    <source>
        <dbReference type="PROSITE" id="PS51194"/>
    </source>
</evidence>
<organism evidence="14 15">
    <name type="scientific">Gonapodya prolifera (strain JEL478)</name>
    <name type="common">Monoblepharis prolifera</name>
    <dbReference type="NCBI Taxonomy" id="1344416"/>
    <lineage>
        <taxon>Eukaryota</taxon>
        <taxon>Fungi</taxon>
        <taxon>Fungi incertae sedis</taxon>
        <taxon>Chytridiomycota</taxon>
        <taxon>Chytridiomycota incertae sedis</taxon>
        <taxon>Monoblepharidomycetes</taxon>
        <taxon>Monoblepharidales</taxon>
        <taxon>Gonapodyaceae</taxon>
        <taxon>Gonapodya</taxon>
    </lineage>
</organism>
<keyword evidence="4 9" id="KW-0863">Zinc-finger</keyword>
<dbReference type="InterPro" id="IPR000330">
    <property type="entry name" value="SNF2_N"/>
</dbReference>
<dbReference type="Proteomes" id="UP000070544">
    <property type="component" value="Unassembled WGS sequence"/>
</dbReference>
<dbReference type="GO" id="GO:0005634">
    <property type="term" value="C:nucleus"/>
    <property type="evidence" value="ECO:0007669"/>
    <property type="project" value="TreeGrafter"/>
</dbReference>
<dbReference type="GO" id="GO:0005524">
    <property type="term" value="F:ATP binding"/>
    <property type="evidence" value="ECO:0007669"/>
    <property type="project" value="UniProtKB-KW"/>
</dbReference>
<evidence type="ECO:0000256" key="11">
    <source>
        <dbReference type="SAM" id="MobiDB-lite"/>
    </source>
</evidence>
<evidence type="ECO:0000313" key="15">
    <source>
        <dbReference type="Proteomes" id="UP000070544"/>
    </source>
</evidence>
<dbReference type="GO" id="GO:0004386">
    <property type="term" value="F:helicase activity"/>
    <property type="evidence" value="ECO:0007669"/>
    <property type="project" value="UniProtKB-KW"/>
</dbReference>
<evidence type="ECO:0000256" key="9">
    <source>
        <dbReference type="PROSITE-ProRule" id="PRU00175"/>
    </source>
</evidence>
<dbReference type="EMBL" id="KQ965792">
    <property type="protein sequence ID" value="KXS11965.1"/>
    <property type="molecule type" value="Genomic_DNA"/>
</dbReference>
<keyword evidence="8" id="KW-0067">ATP-binding</keyword>
<dbReference type="InterPro" id="IPR014001">
    <property type="entry name" value="Helicase_ATP-bd"/>
</dbReference>
<dbReference type="PROSITE" id="PS51194">
    <property type="entry name" value="HELICASE_CTER"/>
    <property type="match status" value="1"/>
</dbReference>
<feature type="region of interest" description="Disordered" evidence="11">
    <location>
        <begin position="621"/>
        <end position="641"/>
    </location>
</feature>
<dbReference type="AlphaFoldDB" id="A0A139A690"/>
<keyword evidence="15" id="KW-1185">Reference proteome</keyword>
<dbReference type="Gene3D" id="3.40.50.10810">
    <property type="entry name" value="Tandem AAA-ATPase domain"/>
    <property type="match status" value="1"/>
</dbReference>
<dbReference type="InterPro" id="IPR013083">
    <property type="entry name" value="Znf_RING/FYVE/PHD"/>
</dbReference>
<keyword evidence="10" id="KW-0175">Coiled coil</keyword>
<evidence type="ECO:0000256" key="8">
    <source>
        <dbReference type="ARBA" id="ARBA00022840"/>
    </source>
</evidence>
<dbReference type="InterPro" id="IPR027417">
    <property type="entry name" value="P-loop_NTPase"/>
</dbReference>
<dbReference type="SMART" id="SM00490">
    <property type="entry name" value="HELICc"/>
    <property type="match status" value="1"/>
</dbReference>
<dbReference type="Pfam" id="PF00176">
    <property type="entry name" value="SNF2-rel_dom"/>
    <property type="match status" value="1"/>
</dbReference>
<feature type="domain" description="Helicase C-terminal" evidence="13">
    <location>
        <begin position="924"/>
        <end position="1089"/>
    </location>
</feature>
<dbReference type="PANTHER" id="PTHR45626:SF26">
    <property type="entry name" value="FAMILY HELICASE, PUTATIVE (AFU_ORTHOLOGUE AFUA_2G09120)-RELATED"/>
    <property type="match status" value="1"/>
</dbReference>
<dbReference type="GO" id="GO:0006281">
    <property type="term" value="P:DNA repair"/>
    <property type="evidence" value="ECO:0007669"/>
    <property type="project" value="TreeGrafter"/>
</dbReference>
<dbReference type="SUPFAM" id="SSF57850">
    <property type="entry name" value="RING/U-box"/>
    <property type="match status" value="1"/>
</dbReference>
<evidence type="ECO:0000313" key="14">
    <source>
        <dbReference type="EMBL" id="KXS11965.1"/>
    </source>
</evidence>
<evidence type="ECO:0008006" key="16">
    <source>
        <dbReference type="Google" id="ProtNLM"/>
    </source>
</evidence>
<dbReference type="Pfam" id="PF00271">
    <property type="entry name" value="Helicase_C"/>
    <property type="match status" value="1"/>
</dbReference>
<dbReference type="GO" id="GO:0008094">
    <property type="term" value="F:ATP-dependent activity, acting on DNA"/>
    <property type="evidence" value="ECO:0007669"/>
    <property type="project" value="TreeGrafter"/>
</dbReference>
<dbReference type="InterPro" id="IPR038718">
    <property type="entry name" value="SNF2-like_sf"/>
</dbReference>
<keyword evidence="7" id="KW-0862">Zinc</keyword>
<keyword evidence="5" id="KW-0378">Hydrolase</keyword>
<evidence type="ECO:0000256" key="7">
    <source>
        <dbReference type="ARBA" id="ARBA00022833"/>
    </source>
</evidence>
<dbReference type="SUPFAM" id="SSF52540">
    <property type="entry name" value="P-loop containing nucleoside triphosphate hydrolases"/>
    <property type="match status" value="2"/>
</dbReference>
<dbReference type="STRING" id="1344416.A0A139A690"/>
<evidence type="ECO:0000256" key="3">
    <source>
        <dbReference type="ARBA" id="ARBA00022741"/>
    </source>
</evidence>
<dbReference type="InterPro" id="IPR017907">
    <property type="entry name" value="Znf_RING_CS"/>
</dbReference>
<keyword evidence="3" id="KW-0547">Nucleotide-binding</keyword>
<evidence type="ECO:0000256" key="5">
    <source>
        <dbReference type="ARBA" id="ARBA00022801"/>
    </source>
</evidence>
<dbReference type="SMART" id="SM00184">
    <property type="entry name" value="RING"/>
    <property type="match status" value="1"/>
</dbReference>
<sequence>MKGKARSNPSKRRPAEPEAGADEWTPADEENSPPEDEEYIAPHKGKARLAESDDDDMMAGPSRKKPRRAPTAAARKAKGPQSSAKVYVKPLPPKPEPHWVVIMQEKLPYVGNSYYDPVTSKFIEEQVKFADFEVPFKIQPLEYGGSLRDAKNKAIVNWPKDYTNTLEPNTSDNLYNLRVILKESGAFVLYSVDMALLDWMVENGQLVPRRSFLLRCMFNLIHPSLARPLGGEPVAEDGSALNISAQTNLFGITQGDEYRLMEKIIAHFDKSSPPFKGNAVVAAQPSGLKVKMLAYQLKALSWMLDVENHVISGQGFQISSVAPFEEFGTLFDFRSQNMYPAKLPPSSNRMYAMGGILADKMGLGKTVTVLGLASANPSPLKTQPSPYLTTLGGPETHLFPTPATLIICPSHLVKQWQEEIERHMEGEPKVLVITTKPQHQKITYFDVMTADFVVVSFQFMSNPAYNESLQQFYEADKDVRPWYDHRGKIKNPKVPDTELMNYCMLLGRDMKRRPDALAQTSPYLEHFRFHRLICDEAHEVLADHDAPREYYGRRGPKKNAVLQQLCDIRSSTRWYVTGSPFTKGKSSFIGALRFLGWRVEKDRTMERGRFWEVTDADDTAGDIPPPRTYNGSMEDNNDDISDSPIGPDIFYSLGYGSRDRFDAAFFGEAILSNLYCRRSKEDVEQEIQIPPTQEEVIMLDMTDVERGMYMAAQGNRLRQRQICCHLQISNADRAVIGTNKRTLSEIRDIMIEHQIKCLKEANAQVVDTQKSIDATKREVADIVKEILISKTGKTQTLELLKKAKERSIESLKGNLTRLEKQIVSLEKSQEYFESIQGLKDHGACLICLEEELQRPAILQACAHIFCFECIVQWFNKNPQCPSCRKAIKGNEEITEIIEENQIQAIKERKALDTLREQYGTKVARLIDYVQQTQEEMEDARFLVFSQWDELLHQVGDILKENGVPNVWCQGNVHQRNRAISKFRKADNVRLMMLSLETAASGTNLIEASHVILLDAIQGTPQYVSGIEGQAIGRAHRLGQDKTVTVVRMVIKDTVEHEIFLHNRSGPMADGANLGVGIPAPVPFTSKNRVAAPGPSNRIWALDSDEEEYLELVKASTFM</sequence>
<evidence type="ECO:0000256" key="4">
    <source>
        <dbReference type="ARBA" id="ARBA00022771"/>
    </source>
</evidence>
<accession>A0A139A690</accession>
<evidence type="ECO:0000256" key="1">
    <source>
        <dbReference type="ARBA" id="ARBA00007025"/>
    </source>
</evidence>
<feature type="compositionally biased region" description="Basic residues" evidence="11">
    <location>
        <begin position="1"/>
        <end position="12"/>
    </location>
</feature>
<dbReference type="OrthoDB" id="31110at2759"/>
<dbReference type="PROSITE" id="PS50089">
    <property type="entry name" value="ZF_RING_2"/>
    <property type="match status" value="1"/>
</dbReference>
<evidence type="ECO:0000256" key="2">
    <source>
        <dbReference type="ARBA" id="ARBA00022723"/>
    </source>
</evidence>
<keyword evidence="2" id="KW-0479">Metal-binding</keyword>
<proteinExistence type="inferred from homology"/>
<feature type="coiled-coil region" evidence="10">
    <location>
        <begin position="758"/>
        <end position="828"/>
    </location>
</feature>
<keyword evidence="6" id="KW-0347">Helicase</keyword>
<comment type="similarity">
    <text evidence="1">Belongs to the SNF2/RAD54 helicase family.</text>
</comment>
<reference evidence="14 15" key="1">
    <citation type="journal article" date="2015" name="Genome Biol. Evol.">
        <title>Phylogenomic analyses indicate that early fungi evolved digesting cell walls of algal ancestors of land plants.</title>
        <authorList>
            <person name="Chang Y."/>
            <person name="Wang S."/>
            <person name="Sekimoto S."/>
            <person name="Aerts A.L."/>
            <person name="Choi C."/>
            <person name="Clum A."/>
            <person name="LaButti K.M."/>
            <person name="Lindquist E.A."/>
            <person name="Yee Ngan C."/>
            <person name="Ohm R.A."/>
            <person name="Salamov A.A."/>
            <person name="Grigoriev I.V."/>
            <person name="Spatafora J.W."/>
            <person name="Berbee M.L."/>
        </authorList>
    </citation>
    <scope>NUCLEOTIDE SEQUENCE [LARGE SCALE GENOMIC DNA]</scope>
    <source>
        <strain evidence="14 15">JEL478</strain>
    </source>
</reference>
<protein>
    <recommendedName>
        <fullName evidence="16">RING-type domain-containing protein</fullName>
    </recommendedName>
</protein>
<dbReference type="PROSITE" id="PS00518">
    <property type="entry name" value="ZF_RING_1"/>
    <property type="match status" value="1"/>
</dbReference>
<feature type="compositionally biased region" description="Acidic residues" evidence="11">
    <location>
        <begin position="19"/>
        <end position="39"/>
    </location>
</feature>
<dbReference type="InterPro" id="IPR001841">
    <property type="entry name" value="Znf_RING"/>
</dbReference>
<dbReference type="GO" id="GO:0016787">
    <property type="term" value="F:hydrolase activity"/>
    <property type="evidence" value="ECO:0007669"/>
    <property type="project" value="UniProtKB-KW"/>
</dbReference>